<protein>
    <submittedName>
        <fullName evidence="1">Antirestriction protein ArdA</fullName>
    </submittedName>
</protein>
<dbReference type="RefSeq" id="WP_117702089.1">
    <property type="nucleotide sequence ID" value="NZ_QSTW01000013.1"/>
</dbReference>
<dbReference type="InterPro" id="IPR009899">
    <property type="entry name" value="ArdA"/>
</dbReference>
<name>A0A3E4Z772_9BACT</name>
<dbReference type="AlphaFoldDB" id="A0A3E4Z772"/>
<dbReference type="Proteomes" id="UP000260814">
    <property type="component" value="Unassembled WGS sequence"/>
</dbReference>
<comment type="caution">
    <text evidence="1">The sequence shown here is derived from an EMBL/GenBank/DDBJ whole genome shotgun (WGS) entry which is preliminary data.</text>
</comment>
<gene>
    <name evidence="1" type="ORF">DXB87_10365</name>
</gene>
<dbReference type="Pfam" id="PF07275">
    <property type="entry name" value="ArdA"/>
    <property type="match status" value="1"/>
</dbReference>
<dbReference type="EMBL" id="QSTW01000013">
    <property type="protein sequence ID" value="RGM90295.1"/>
    <property type="molecule type" value="Genomic_DNA"/>
</dbReference>
<proteinExistence type="predicted"/>
<reference evidence="1 2" key="1">
    <citation type="submission" date="2018-08" db="EMBL/GenBank/DDBJ databases">
        <title>A genome reference for cultivated species of the human gut microbiota.</title>
        <authorList>
            <person name="Zou Y."/>
            <person name="Xue W."/>
            <person name="Luo G."/>
        </authorList>
    </citation>
    <scope>NUCLEOTIDE SEQUENCE [LARGE SCALE GENOMIC DNA]</scope>
    <source>
        <strain evidence="1 2">OM06-2</strain>
    </source>
</reference>
<accession>A0A3E4Z772</accession>
<evidence type="ECO:0000313" key="2">
    <source>
        <dbReference type="Proteomes" id="UP000260814"/>
    </source>
</evidence>
<dbReference type="InterPro" id="IPR041895">
    <property type="entry name" value="ArdA_dom1"/>
</dbReference>
<organism evidence="1 2">
    <name type="scientific">Phocaeicola plebeius</name>
    <dbReference type="NCBI Taxonomy" id="310297"/>
    <lineage>
        <taxon>Bacteria</taxon>
        <taxon>Pseudomonadati</taxon>
        <taxon>Bacteroidota</taxon>
        <taxon>Bacteroidia</taxon>
        <taxon>Bacteroidales</taxon>
        <taxon>Bacteroidaceae</taxon>
        <taxon>Phocaeicola</taxon>
    </lineage>
</organism>
<dbReference type="Gene3D" id="3.10.20.480">
    <property type="entry name" value="Antirestriction protein ArdA, domain 1"/>
    <property type="match status" value="1"/>
</dbReference>
<sequence>MEKSKLIRASVYVGTYKKYNEGSLAGAWMELADYKSKDEFMEACKELHSDEDEPEFMYQDYSNIPDGMINESYIDPRIFGIIQCAKDMDDTETEAFFTFLDMYFVDYSYIKDGEELVEKFREKYQGQFDTEEAFATYMAEMKWPEELQTEFGQYFDYEAYSRTLLTSGYRHQGDFYFCVA</sequence>
<evidence type="ECO:0000313" key="1">
    <source>
        <dbReference type="EMBL" id="RGM90295.1"/>
    </source>
</evidence>